<dbReference type="OrthoDB" id="144737at2"/>
<keyword evidence="1" id="KW-0304">Gas vesicle</keyword>
<dbReference type="PANTHER" id="PTHR36852">
    <property type="entry name" value="PROTEIN GVPL 2"/>
    <property type="match status" value="1"/>
</dbReference>
<evidence type="ECO:0000256" key="2">
    <source>
        <dbReference type="ARBA" id="ARBA00035108"/>
    </source>
</evidence>
<proteinExistence type="inferred from homology"/>
<dbReference type="GO" id="GO:0031412">
    <property type="term" value="P:gas vesicle organization"/>
    <property type="evidence" value="ECO:0007669"/>
    <property type="project" value="InterPro"/>
</dbReference>
<gene>
    <name evidence="4" type="ORF">SBA1_650007</name>
</gene>
<protein>
    <submittedName>
        <fullName evidence="4">Gas vesicle synthesis GvpLGvpF</fullName>
    </submittedName>
</protein>
<comment type="subcellular location">
    <subcellularLocation>
        <location evidence="2">Gas vesicle</location>
    </subcellularLocation>
</comment>
<dbReference type="Pfam" id="PF06386">
    <property type="entry name" value="GvpL_GvpF"/>
    <property type="match status" value="1"/>
</dbReference>
<dbReference type="AlphaFoldDB" id="A0A2U3L3M1"/>
<dbReference type="InterPro" id="IPR009430">
    <property type="entry name" value="GvpL/GvpF"/>
</dbReference>
<dbReference type="GO" id="GO:0031411">
    <property type="term" value="C:gas vesicle"/>
    <property type="evidence" value="ECO:0007669"/>
    <property type="project" value="UniProtKB-SubCell"/>
</dbReference>
<comment type="similarity">
    <text evidence="3">Belongs to the gas vesicle GvpF/GvpL family.</text>
</comment>
<dbReference type="Proteomes" id="UP000238701">
    <property type="component" value="Unassembled WGS sequence"/>
</dbReference>
<name>A0A2U3L3M1_9BACT</name>
<accession>A0A2U3L3M1</accession>
<evidence type="ECO:0000313" key="5">
    <source>
        <dbReference type="Proteomes" id="UP000238701"/>
    </source>
</evidence>
<dbReference type="EMBL" id="OMOD01000161">
    <property type="protein sequence ID" value="SPF46458.1"/>
    <property type="molecule type" value="Genomic_DNA"/>
</dbReference>
<evidence type="ECO:0000256" key="3">
    <source>
        <dbReference type="ARBA" id="ARBA00035643"/>
    </source>
</evidence>
<organism evidence="4 5">
    <name type="scientific">Candidatus Sulfotelmatobacter kueseliae</name>
    <dbReference type="NCBI Taxonomy" id="2042962"/>
    <lineage>
        <taxon>Bacteria</taxon>
        <taxon>Pseudomonadati</taxon>
        <taxon>Acidobacteriota</taxon>
        <taxon>Terriglobia</taxon>
        <taxon>Terriglobales</taxon>
        <taxon>Candidatus Korobacteraceae</taxon>
        <taxon>Candidatus Sulfotelmatobacter</taxon>
    </lineage>
</organism>
<evidence type="ECO:0000313" key="4">
    <source>
        <dbReference type="EMBL" id="SPF46458.1"/>
    </source>
</evidence>
<sequence length="248" mass="27576">MAWYAYCLTEHQTLPNGTRTRRPFLLEGVQGVNSAAVLSYPSGEFAVIVSEYDPALGGLDQKAAIDHARVVSACFRSSTVLPFKFGTIFESDDALRQAVRVNRRAFGLSVARLRGKSEMHIKLVVRDGSLREAMIDVQLPDTVGGDYLSKLRVKASRERERQTKARALSVQVHKLFNPLEEEVSCKKVAPEGMLIDIAHLIDSKSVEKYQNRYSTAAKQLKNCEVNISGPWPPYHFLPGKLRTVAGNS</sequence>
<evidence type="ECO:0000256" key="1">
    <source>
        <dbReference type="ARBA" id="ARBA00022987"/>
    </source>
</evidence>
<reference evidence="5" key="1">
    <citation type="submission" date="2018-02" db="EMBL/GenBank/DDBJ databases">
        <authorList>
            <person name="Hausmann B."/>
        </authorList>
    </citation>
    <scope>NUCLEOTIDE SEQUENCE [LARGE SCALE GENOMIC DNA]</scope>
    <source>
        <strain evidence="5">Peat soil MAG SbA1</strain>
    </source>
</reference>
<dbReference type="PANTHER" id="PTHR36852:SF1">
    <property type="entry name" value="PROTEIN GVPL 2"/>
    <property type="match status" value="1"/>
</dbReference>